<comment type="caution">
    <text evidence="1">The sequence shown here is derived from an EMBL/GenBank/DDBJ whole genome shotgun (WGS) entry which is preliminary data.</text>
</comment>
<dbReference type="AlphaFoldDB" id="A0A261UZD4"/>
<dbReference type="OrthoDB" id="9777711at2"/>
<dbReference type="GO" id="GO:0003824">
    <property type="term" value="F:catalytic activity"/>
    <property type="evidence" value="ECO:0007669"/>
    <property type="project" value="UniProtKB-ARBA"/>
</dbReference>
<dbReference type="Gene3D" id="3.90.226.10">
    <property type="entry name" value="2-enoyl-CoA Hydratase, Chain A, domain 1"/>
    <property type="match status" value="1"/>
</dbReference>
<dbReference type="InterPro" id="IPR029045">
    <property type="entry name" value="ClpP/crotonase-like_dom_sf"/>
</dbReference>
<sequence>MGRAAQARRRAGIRIFPFRRSKPVTTLKHPAHDLPAQLDGFRVEIDADRQRADIVLARPPFNIVSMPQRDQLRLVFEALDEDARVRVIVLRAEGEHFSSGGDIKGFLEASPEHVSKLAWNIAAPARCAKPVIAAARGYCFGVGFEISLACDFRVVSETAQYALPEQKLGQIPGSGGSARLQKMVGITRTKDIVMRSRRIGARQAYDWGVATEVVPDGELEAATDRLVAELLTFSPLAQRTAKKLLNDTEDASLSASIELEGHCYSRLRSSDDFREGVEAFHGKRAPKFRGS</sequence>
<dbReference type="PANTHER" id="PTHR43459">
    <property type="entry name" value="ENOYL-COA HYDRATASE"/>
    <property type="match status" value="1"/>
</dbReference>
<keyword evidence="2" id="KW-1185">Reference proteome</keyword>
<dbReference type="EMBL" id="NEVS01000001">
    <property type="protein sequence ID" value="OZI67258.1"/>
    <property type="molecule type" value="Genomic_DNA"/>
</dbReference>
<evidence type="ECO:0000313" key="2">
    <source>
        <dbReference type="Proteomes" id="UP000215767"/>
    </source>
</evidence>
<name>A0A261UZD4_9BORD</name>
<gene>
    <name evidence="1" type="ORF">CAL28_06140</name>
</gene>
<dbReference type="InterPro" id="IPR001753">
    <property type="entry name" value="Enoyl-CoA_hydra/iso"/>
</dbReference>
<dbReference type="PANTHER" id="PTHR43459:SF1">
    <property type="entry name" value="EG:BACN32G11.4 PROTEIN"/>
    <property type="match status" value="1"/>
</dbReference>
<dbReference type="Proteomes" id="UP000215767">
    <property type="component" value="Unassembled WGS sequence"/>
</dbReference>
<dbReference type="CDD" id="cd06558">
    <property type="entry name" value="crotonase-like"/>
    <property type="match status" value="1"/>
</dbReference>
<accession>A0A261UZD4</accession>
<organism evidence="1 2">
    <name type="scientific">Bordetella genomosp. 11</name>
    <dbReference type="NCBI Taxonomy" id="1416808"/>
    <lineage>
        <taxon>Bacteria</taxon>
        <taxon>Pseudomonadati</taxon>
        <taxon>Pseudomonadota</taxon>
        <taxon>Betaproteobacteria</taxon>
        <taxon>Burkholderiales</taxon>
        <taxon>Alcaligenaceae</taxon>
        <taxon>Bordetella</taxon>
    </lineage>
</organism>
<reference evidence="2" key="1">
    <citation type="submission" date="2017-05" db="EMBL/GenBank/DDBJ databases">
        <title>Complete and WGS of Bordetella genogroups.</title>
        <authorList>
            <person name="Spilker T."/>
            <person name="Lipuma J."/>
        </authorList>
    </citation>
    <scope>NUCLEOTIDE SEQUENCE [LARGE SCALE GENOMIC DNA]</scope>
    <source>
        <strain evidence="2">AU8856</strain>
    </source>
</reference>
<proteinExistence type="predicted"/>
<evidence type="ECO:0000313" key="1">
    <source>
        <dbReference type="EMBL" id="OZI67258.1"/>
    </source>
</evidence>
<dbReference type="SUPFAM" id="SSF52096">
    <property type="entry name" value="ClpP/crotonase"/>
    <property type="match status" value="1"/>
</dbReference>
<dbReference type="Pfam" id="PF00378">
    <property type="entry name" value="ECH_1"/>
    <property type="match status" value="1"/>
</dbReference>
<protein>
    <submittedName>
        <fullName evidence="1">Crotonase</fullName>
    </submittedName>
</protein>